<evidence type="ECO:0000313" key="3">
    <source>
        <dbReference type="EMBL" id="GAC48792.1"/>
    </source>
</evidence>
<feature type="region of interest" description="Disordered" evidence="1">
    <location>
        <begin position="256"/>
        <end position="318"/>
    </location>
</feature>
<dbReference type="NCBIfam" id="NF040712">
    <property type="entry name" value="SepH"/>
    <property type="match status" value="1"/>
</dbReference>
<dbReference type="STRING" id="1220583.GOACH_07_00760"/>
<name>L7KLF9_9ACTN</name>
<dbReference type="InterPro" id="IPR021421">
    <property type="entry name" value="DUF3071"/>
</dbReference>
<dbReference type="eggNOG" id="ENOG5031INW">
    <property type="taxonomic scope" value="Bacteria"/>
</dbReference>
<sequence>MMRELRVVGVDVDGAHVICQDTESGERFKLDADERLRAAARGDLSRLGQIEIEMESSLRPREIQSRIRAGASIEEVAAVAGVPTDKIERFAHPVLLERQRATELGALAHPIRHDGPSTETLGDTVTEGLAAYGQNPNDATWDAWKGDDGQWVVQVNWQVGHTEHHAHWRFSPGSHGGTADPLDDLAEELIHPETIEPRRRLIPVSTPAMTRADDDHEEVTFDADALIGAQRSRHVEVKVEHDTYTLDFGLDDDRATEATVVDEAPPASGDRGDQEAPARADDSSTVDKTTEHRRRKSKKPTVPAWEDVLLGVRSNGNS</sequence>
<proteinExistence type="predicted"/>
<protein>
    <recommendedName>
        <fullName evidence="2">DUF3071 domain-containing protein</fullName>
    </recommendedName>
</protein>
<dbReference type="Pfam" id="PF11268">
    <property type="entry name" value="DUF3071"/>
    <property type="match status" value="1"/>
</dbReference>
<feature type="domain" description="DUF3071" evidence="2">
    <location>
        <begin position="2"/>
        <end position="170"/>
    </location>
</feature>
<gene>
    <name evidence="3" type="ORF">GOACH_07_00760</name>
</gene>
<reference evidence="3 4" key="1">
    <citation type="submission" date="2012-12" db="EMBL/GenBank/DDBJ databases">
        <title>Whole genome shotgun sequence of Gordonia aichiensis NBRC 108223.</title>
        <authorList>
            <person name="Isaki-Nakamura S."/>
            <person name="Hosoyama A."/>
            <person name="Tsuchikane K."/>
            <person name="Ando Y."/>
            <person name="Baba S."/>
            <person name="Ohji S."/>
            <person name="Hamada M."/>
            <person name="Tamura T."/>
            <person name="Yamazoe A."/>
            <person name="Yamazaki S."/>
            <person name="Fujita N."/>
        </authorList>
    </citation>
    <scope>NUCLEOTIDE SEQUENCE [LARGE SCALE GENOMIC DNA]</scope>
    <source>
        <strain evidence="3 4">NBRC 108223</strain>
    </source>
</reference>
<dbReference type="InterPro" id="IPR047682">
    <property type="entry name" value="SepH-like"/>
</dbReference>
<dbReference type="AlphaFoldDB" id="L7KLF9"/>
<dbReference type="Proteomes" id="UP000010988">
    <property type="component" value="Unassembled WGS sequence"/>
</dbReference>
<evidence type="ECO:0000256" key="1">
    <source>
        <dbReference type="SAM" id="MobiDB-lite"/>
    </source>
</evidence>
<comment type="caution">
    <text evidence="3">The sequence shown here is derived from an EMBL/GenBank/DDBJ whole genome shotgun (WGS) entry which is preliminary data.</text>
</comment>
<organism evidence="3 4">
    <name type="scientific">Gordonia aichiensis NBRC 108223</name>
    <dbReference type="NCBI Taxonomy" id="1220583"/>
    <lineage>
        <taxon>Bacteria</taxon>
        <taxon>Bacillati</taxon>
        <taxon>Actinomycetota</taxon>
        <taxon>Actinomycetes</taxon>
        <taxon>Mycobacteriales</taxon>
        <taxon>Gordoniaceae</taxon>
        <taxon>Gordonia</taxon>
    </lineage>
</organism>
<evidence type="ECO:0000313" key="4">
    <source>
        <dbReference type="Proteomes" id="UP000010988"/>
    </source>
</evidence>
<keyword evidence="4" id="KW-1185">Reference proteome</keyword>
<feature type="compositionally biased region" description="Basic and acidic residues" evidence="1">
    <location>
        <begin position="270"/>
        <end position="282"/>
    </location>
</feature>
<dbReference type="EMBL" id="BANR01000007">
    <property type="protein sequence ID" value="GAC48792.1"/>
    <property type="molecule type" value="Genomic_DNA"/>
</dbReference>
<accession>L7KLF9</accession>
<evidence type="ECO:0000259" key="2">
    <source>
        <dbReference type="Pfam" id="PF11268"/>
    </source>
</evidence>